<feature type="compositionally biased region" description="Polar residues" evidence="1">
    <location>
        <begin position="7"/>
        <end position="24"/>
    </location>
</feature>
<evidence type="ECO:0000313" key="4">
    <source>
        <dbReference type="Proteomes" id="UP000030753"/>
    </source>
</evidence>
<protein>
    <submittedName>
        <fullName evidence="3">Uncharacterized protein</fullName>
    </submittedName>
</protein>
<reference evidence="3 4" key="1">
    <citation type="submission" date="2011-06" db="EMBL/GenBank/DDBJ databases">
        <title>The Genome Sequence of Fusarium oxysporum FOSC 3-a.</title>
        <authorList>
            <consortium name="The Broad Institute Genome Sequencing Platform"/>
            <person name="Ma L.-J."/>
            <person name="Gale L.R."/>
            <person name="Schwartz D.C."/>
            <person name="Zhou S."/>
            <person name="Corby-Kistler H."/>
            <person name="Young S.K."/>
            <person name="Zeng Q."/>
            <person name="Gargeya S."/>
            <person name="Fitzgerald M."/>
            <person name="Haas B."/>
            <person name="Abouelleil A."/>
            <person name="Alvarado L."/>
            <person name="Arachchi H.M."/>
            <person name="Berlin A."/>
            <person name="Brown A."/>
            <person name="Chapman S.B."/>
            <person name="Chen Z."/>
            <person name="Dunbar C."/>
            <person name="Freedman E."/>
            <person name="Gearin G."/>
            <person name="Gellesch M."/>
            <person name="Goldberg J."/>
            <person name="Griggs A."/>
            <person name="Gujja S."/>
            <person name="Heiman D."/>
            <person name="Howarth C."/>
            <person name="Larson L."/>
            <person name="Lui A."/>
            <person name="MacDonald P.J.P."/>
            <person name="Mehta T."/>
            <person name="Montmayeur A."/>
            <person name="Murphy C."/>
            <person name="Neiman D."/>
            <person name="Pearson M."/>
            <person name="Priest M."/>
            <person name="Roberts A."/>
            <person name="Saif S."/>
            <person name="Shea T."/>
            <person name="Shenoy N."/>
            <person name="Sisk P."/>
            <person name="Stolte C."/>
            <person name="Sykes S."/>
            <person name="Wortman J."/>
            <person name="Nusbaum C."/>
            <person name="Birren B."/>
        </authorList>
    </citation>
    <scope>NUCLEOTIDE SEQUENCE [LARGE SCALE GENOMIC DNA]</scope>
    <source>
        <strain evidence="4">FOSC 3-a</strain>
    </source>
</reference>
<feature type="transmembrane region" description="Helical" evidence="2">
    <location>
        <begin position="69"/>
        <end position="92"/>
    </location>
</feature>
<dbReference type="Proteomes" id="UP000030753">
    <property type="component" value="Unassembled WGS sequence"/>
</dbReference>
<feature type="transmembrane region" description="Helical" evidence="2">
    <location>
        <begin position="38"/>
        <end position="57"/>
    </location>
</feature>
<dbReference type="EMBL" id="JH717852">
    <property type="protein sequence ID" value="EWY79943.1"/>
    <property type="molecule type" value="Genomic_DNA"/>
</dbReference>
<keyword evidence="2" id="KW-0812">Transmembrane</keyword>
<evidence type="ECO:0000256" key="2">
    <source>
        <dbReference type="SAM" id="Phobius"/>
    </source>
</evidence>
<dbReference type="AlphaFoldDB" id="W9HBM1"/>
<keyword evidence="2" id="KW-0472">Membrane</keyword>
<proteinExistence type="predicted"/>
<keyword evidence="2" id="KW-1133">Transmembrane helix</keyword>
<feature type="region of interest" description="Disordered" evidence="1">
    <location>
        <begin position="1"/>
        <end position="24"/>
    </location>
</feature>
<gene>
    <name evidence="3" type="ORF">FOYG_16885</name>
</gene>
<name>W9HBM1_FUSOX</name>
<sequence>MAHLKTHQPSSGTAAKDNPSSPSKIRTKVIKLNTPPSVGIMTIPALTAILGALLYFIRATNFSIFGIDIGLLWGVPVECLVWSFAILMLAWIDVRGLIKG</sequence>
<organism evidence="3 4">
    <name type="scientific">Fusarium oxysporum NRRL 32931</name>
    <dbReference type="NCBI Taxonomy" id="660029"/>
    <lineage>
        <taxon>Eukaryota</taxon>
        <taxon>Fungi</taxon>
        <taxon>Dikarya</taxon>
        <taxon>Ascomycota</taxon>
        <taxon>Pezizomycotina</taxon>
        <taxon>Sordariomycetes</taxon>
        <taxon>Hypocreomycetidae</taxon>
        <taxon>Hypocreales</taxon>
        <taxon>Nectriaceae</taxon>
        <taxon>Fusarium</taxon>
        <taxon>Fusarium oxysporum species complex</taxon>
    </lineage>
</organism>
<dbReference type="HOGENOM" id="CLU_2223355_0_0_1"/>
<evidence type="ECO:0000313" key="3">
    <source>
        <dbReference type="EMBL" id="EWY79943.1"/>
    </source>
</evidence>
<evidence type="ECO:0000256" key="1">
    <source>
        <dbReference type="SAM" id="MobiDB-lite"/>
    </source>
</evidence>
<accession>W9HBM1</accession>